<dbReference type="InterPro" id="IPR002938">
    <property type="entry name" value="FAD-bd"/>
</dbReference>
<keyword evidence="2 9" id="KW-0285">Flavoprotein</keyword>
<keyword evidence="4 9" id="KW-0274">FAD</keyword>
<dbReference type="GO" id="GO:0019805">
    <property type="term" value="P:quinolinate biosynthetic process"/>
    <property type="evidence" value="ECO:0007669"/>
    <property type="project" value="UniProtKB-UniRule"/>
</dbReference>
<dbReference type="PANTHER" id="PTHR46028">
    <property type="entry name" value="KYNURENINE 3-MONOOXYGENASE"/>
    <property type="match status" value="1"/>
</dbReference>
<feature type="domain" description="FAD-binding" evidence="11">
    <location>
        <begin position="6"/>
        <end position="354"/>
    </location>
</feature>
<comment type="catalytic activity">
    <reaction evidence="8 9">
        <text>L-kynurenine + NADPH + O2 + H(+) = 3-hydroxy-L-kynurenine + NADP(+) + H2O</text>
        <dbReference type="Rhea" id="RHEA:20545"/>
        <dbReference type="ChEBI" id="CHEBI:15377"/>
        <dbReference type="ChEBI" id="CHEBI:15378"/>
        <dbReference type="ChEBI" id="CHEBI:15379"/>
        <dbReference type="ChEBI" id="CHEBI:57783"/>
        <dbReference type="ChEBI" id="CHEBI:57959"/>
        <dbReference type="ChEBI" id="CHEBI:58125"/>
        <dbReference type="ChEBI" id="CHEBI:58349"/>
        <dbReference type="EC" id="1.14.13.9"/>
    </reaction>
</comment>
<sequence length="452" mass="50266">MTAPRVAIVGAGLAGSLMAVLLGRRGFHVEVYERRGDPRQGTAEEGARSINLGLSRRGLKALREIGLLDSLRPRTVPMRGRAVHRPDGQIDFHPYGTNDDQILHSVMRGDLNVALIERALSFERVRFLFRTAFERLDKDKGIAYLTDEETGEELTVAADAVIGADGVFSAVRREMQRGEPADYRQEFLDWGYKQLTIPPAADGSPRTLLEAFHVWPGSERMLIAQPNHDNSLTGTLFLPLRGEGGFEALTSPATVERFFRTHFPDALGLMPDLVREFAANPVGTLVTVRTSPWSHGDKAVLVGDACHAVYPFYGQGMNAAFEDCLRLDACLRTHPDDWATAFRRYQESRKPHTDVLADLSAEHFTELRDRLRSPLFALRKQADVALHGLFPELWQPLYTMVSHTTIPYADALERARRQERVLRRVGGGAAALVGLSAACAVTWAAARRRHGR</sequence>
<dbReference type="GO" id="GO:0006569">
    <property type="term" value="P:L-tryptophan catabolic process"/>
    <property type="evidence" value="ECO:0007669"/>
    <property type="project" value="UniProtKB-UniRule"/>
</dbReference>
<dbReference type="PRINTS" id="PR00420">
    <property type="entry name" value="RNGMNOXGNASE"/>
</dbReference>
<keyword evidence="13" id="KW-1185">Reference proteome</keyword>
<comment type="similarity">
    <text evidence="9">Belongs to the aromatic-ring hydroxylase family. KMO subfamily.</text>
</comment>
<evidence type="ECO:0000256" key="7">
    <source>
        <dbReference type="ARBA" id="ARBA00023033"/>
    </source>
</evidence>
<dbReference type="GO" id="GO:0071949">
    <property type="term" value="F:FAD binding"/>
    <property type="evidence" value="ECO:0007669"/>
    <property type="project" value="InterPro"/>
</dbReference>
<evidence type="ECO:0000313" key="13">
    <source>
        <dbReference type="Proteomes" id="UP001143474"/>
    </source>
</evidence>
<dbReference type="Gene3D" id="3.50.50.60">
    <property type="entry name" value="FAD/NAD(P)-binding domain"/>
    <property type="match status" value="1"/>
</dbReference>
<feature type="transmembrane region" description="Helical" evidence="10">
    <location>
        <begin position="425"/>
        <end position="446"/>
    </location>
</feature>
<keyword evidence="7 9" id="KW-0503">Monooxygenase</keyword>
<evidence type="ECO:0000256" key="5">
    <source>
        <dbReference type="ARBA" id="ARBA00022857"/>
    </source>
</evidence>
<dbReference type="GO" id="GO:0070189">
    <property type="term" value="P:kynurenine metabolic process"/>
    <property type="evidence" value="ECO:0007669"/>
    <property type="project" value="TreeGrafter"/>
</dbReference>
<protein>
    <recommendedName>
        <fullName evidence="9">Kynurenine 3-monooxygenase</fullName>
        <ecNumber evidence="9">1.14.13.9</ecNumber>
    </recommendedName>
    <alternativeName>
        <fullName evidence="9">Kynurenine 3-hydroxylase</fullName>
    </alternativeName>
</protein>
<evidence type="ECO:0000256" key="3">
    <source>
        <dbReference type="ARBA" id="ARBA00022642"/>
    </source>
</evidence>
<dbReference type="GO" id="GO:0019363">
    <property type="term" value="P:pyridine nucleotide biosynthetic process"/>
    <property type="evidence" value="ECO:0007669"/>
    <property type="project" value="UniProtKB-KW"/>
</dbReference>
<keyword evidence="10" id="KW-1133">Transmembrane helix</keyword>
<dbReference type="GO" id="GO:0043420">
    <property type="term" value="P:anthranilate metabolic process"/>
    <property type="evidence" value="ECO:0007669"/>
    <property type="project" value="UniProtKB-UniRule"/>
</dbReference>
<evidence type="ECO:0000256" key="8">
    <source>
        <dbReference type="ARBA" id="ARBA00047818"/>
    </source>
</evidence>
<gene>
    <name evidence="12" type="primary">kmo_3</name>
    <name evidence="9" type="synonym">kmo</name>
    <name evidence="12" type="ORF">GCM10017600_57490</name>
</gene>
<accession>A0A9W6MF72</accession>
<keyword evidence="6 9" id="KW-0560">Oxidoreductase</keyword>
<reference evidence="12" key="2">
    <citation type="submission" date="2023-01" db="EMBL/GenBank/DDBJ databases">
        <authorList>
            <person name="Sun Q."/>
            <person name="Evtushenko L."/>
        </authorList>
    </citation>
    <scope>NUCLEOTIDE SEQUENCE</scope>
    <source>
        <strain evidence="12">VKM Ac-2007</strain>
    </source>
</reference>
<comment type="cofactor">
    <cofactor evidence="1 9">
        <name>FAD</name>
        <dbReference type="ChEBI" id="CHEBI:57692"/>
    </cofactor>
</comment>
<keyword evidence="10" id="KW-0472">Membrane</keyword>
<dbReference type="HAMAP" id="MF_01971">
    <property type="entry name" value="Kynurenine_monooxygenase"/>
    <property type="match status" value="1"/>
</dbReference>
<keyword evidence="5 9" id="KW-0521">NADP</keyword>
<evidence type="ECO:0000256" key="4">
    <source>
        <dbReference type="ARBA" id="ARBA00022827"/>
    </source>
</evidence>
<comment type="function">
    <text evidence="9">Catalyzes the hydroxylation of L-kynurenine (L-Kyn) to form 3-hydroxy-L-kynurenine (L-3OHKyn). Required for synthesis of quinolinic acid.</text>
</comment>
<dbReference type="Pfam" id="PF01494">
    <property type="entry name" value="FAD_binding_3"/>
    <property type="match status" value="1"/>
</dbReference>
<organism evidence="12 13">
    <name type="scientific">Streptosporangium carneum</name>
    <dbReference type="NCBI Taxonomy" id="47481"/>
    <lineage>
        <taxon>Bacteria</taxon>
        <taxon>Bacillati</taxon>
        <taxon>Actinomycetota</taxon>
        <taxon>Actinomycetes</taxon>
        <taxon>Streptosporangiales</taxon>
        <taxon>Streptosporangiaceae</taxon>
        <taxon>Streptosporangium</taxon>
    </lineage>
</organism>
<keyword evidence="10" id="KW-0812">Transmembrane</keyword>
<dbReference type="RefSeq" id="WP_271220672.1">
    <property type="nucleotide sequence ID" value="NZ_BAAAVD010000009.1"/>
</dbReference>
<dbReference type="Proteomes" id="UP001143474">
    <property type="component" value="Unassembled WGS sequence"/>
</dbReference>
<name>A0A9W6MF72_9ACTN</name>
<comment type="caution">
    <text evidence="12">The sequence shown here is derived from an EMBL/GenBank/DDBJ whole genome shotgun (WGS) entry which is preliminary data.</text>
</comment>
<proteinExistence type="inferred from homology"/>
<evidence type="ECO:0000313" key="12">
    <source>
        <dbReference type="EMBL" id="GLK12339.1"/>
    </source>
</evidence>
<evidence type="ECO:0000259" key="11">
    <source>
        <dbReference type="Pfam" id="PF01494"/>
    </source>
</evidence>
<comment type="pathway">
    <text evidence="9">Cofactor biosynthesis; NAD(+) biosynthesis; quinolinate from L-kynurenine: step 1/3.</text>
</comment>
<reference evidence="12" key="1">
    <citation type="journal article" date="2014" name="Int. J. Syst. Evol. Microbiol.">
        <title>Complete genome sequence of Corynebacterium casei LMG S-19264T (=DSM 44701T), isolated from a smear-ripened cheese.</title>
        <authorList>
            <consortium name="US DOE Joint Genome Institute (JGI-PGF)"/>
            <person name="Walter F."/>
            <person name="Albersmeier A."/>
            <person name="Kalinowski J."/>
            <person name="Ruckert C."/>
        </authorList>
    </citation>
    <scope>NUCLEOTIDE SEQUENCE</scope>
    <source>
        <strain evidence="12">VKM Ac-2007</strain>
    </source>
</reference>
<dbReference type="GO" id="GO:0004502">
    <property type="term" value="F:kynurenine 3-monooxygenase activity"/>
    <property type="evidence" value="ECO:0007669"/>
    <property type="project" value="UniProtKB-UniRule"/>
</dbReference>
<dbReference type="InterPro" id="IPR027545">
    <property type="entry name" value="Kynurenine_monooxygenase"/>
</dbReference>
<evidence type="ECO:0000256" key="6">
    <source>
        <dbReference type="ARBA" id="ARBA00023002"/>
    </source>
</evidence>
<dbReference type="EC" id="1.14.13.9" evidence="9"/>
<dbReference type="AlphaFoldDB" id="A0A9W6MF72"/>
<dbReference type="SUPFAM" id="SSF51905">
    <property type="entry name" value="FAD/NAD(P)-binding domain"/>
    <property type="match status" value="1"/>
</dbReference>
<evidence type="ECO:0000256" key="2">
    <source>
        <dbReference type="ARBA" id="ARBA00022630"/>
    </source>
</evidence>
<evidence type="ECO:0000256" key="1">
    <source>
        <dbReference type="ARBA" id="ARBA00001974"/>
    </source>
</evidence>
<keyword evidence="3 9" id="KW-0662">Pyridine nucleotide biosynthesis</keyword>
<dbReference type="InterPro" id="IPR036188">
    <property type="entry name" value="FAD/NAD-bd_sf"/>
</dbReference>
<evidence type="ECO:0000256" key="9">
    <source>
        <dbReference type="HAMAP-Rule" id="MF_01971"/>
    </source>
</evidence>
<dbReference type="EMBL" id="BSEV01000016">
    <property type="protein sequence ID" value="GLK12339.1"/>
    <property type="molecule type" value="Genomic_DNA"/>
</dbReference>
<evidence type="ECO:0000256" key="10">
    <source>
        <dbReference type="SAM" id="Phobius"/>
    </source>
</evidence>
<dbReference type="PANTHER" id="PTHR46028:SF2">
    <property type="entry name" value="KYNURENINE 3-MONOOXYGENASE"/>
    <property type="match status" value="1"/>
</dbReference>